<evidence type="ECO:0000256" key="15">
    <source>
        <dbReference type="SAM" id="Coils"/>
    </source>
</evidence>
<dbReference type="NCBIfam" id="TIGR00115">
    <property type="entry name" value="tig"/>
    <property type="match status" value="1"/>
</dbReference>
<evidence type="ECO:0000256" key="2">
    <source>
        <dbReference type="ARBA" id="ARBA00005464"/>
    </source>
</evidence>
<dbReference type="PROSITE" id="PS50059">
    <property type="entry name" value="FKBP_PPIASE"/>
    <property type="match status" value="1"/>
</dbReference>
<comment type="similarity">
    <text evidence="2 12 14">Belongs to the FKBP-type PPIase family. Tig subfamily.</text>
</comment>
<gene>
    <name evidence="12 18" type="primary">tig</name>
    <name evidence="18" type="ORF">LKD31_03840</name>
</gene>
<dbReference type="GO" id="GO:0051083">
    <property type="term" value="P:'de novo' cotranslational protein folding"/>
    <property type="evidence" value="ECO:0007669"/>
    <property type="project" value="TreeGrafter"/>
</dbReference>
<dbReference type="RefSeq" id="WP_308448705.1">
    <property type="nucleotide sequence ID" value="NZ_JAJEQC010000003.1"/>
</dbReference>
<name>A0AAE3AKZ4_9FIRM</name>
<dbReference type="FunFam" id="3.10.50.40:FF:000001">
    <property type="entry name" value="Trigger factor"/>
    <property type="match status" value="1"/>
</dbReference>
<dbReference type="Gene3D" id="1.10.3120.10">
    <property type="entry name" value="Trigger factor, C-terminal domain"/>
    <property type="match status" value="1"/>
</dbReference>
<dbReference type="InterPro" id="IPR036611">
    <property type="entry name" value="Trigger_fac_ribosome-bd_sf"/>
</dbReference>
<dbReference type="GO" id="GO:0003755">
    <property type="term" value="F:peptidyl-prolyl cis-trans isomerase activity"/>
    <property type="evidence" value="ECO:0007669"/>
    <property type="project" value="UniProtKB-UniRule"/>
</dbReference>
<reference evidence="18" key="1">
    <citation type="submission" date="2021-10" db="EMBL/GenBank/DDBJ databases">
        <title>Anaerobic single-cell dispensing facilitates the cultivation of human gut bacteria.</title>
        <authorList>
            <person name="Afrizal A."/>
        </authorList>
    </citation>
    <scope>NUCLEOTIDE SEQUENCE</scope>
    <source>
        <strain evidence="18">CLA-AA-H250</strain>
    </source>
</reference>
<protein>
    <recommendedName>
        <fullName evidence="4 12">Trigger factor</fullName>
        <shortName evidence="12">TF</shortName>
        <ecNumber evidence="3 12">5.2.1.8</ecNumber>
    </recommendedName>
    <alternativeName>
        <fullName evidence="11 12">PPIase</fullName>
    </alternativeName>
</protein>
<proteinExistence type="inferred from homology"/>
<feature type="compositionally biased region" description="Basic residues" evidence="16">
    <location>
        <begin position="432"/>
        <end position="441"/>
    </location>
</feature>
<keyword evidence="15" id="KW-0175">Coiled coil</keyword>
<evidence type="ECO:0000259" key="17">
    <source>
        <dbReference type="PROSITE" id="PS50059"/>
    </source>
</evidence>
<keyword evidence="7 12" id="KW-0143">Chaperone</keyword>
<evidence type="ECO:0000256" key="5">
    <source>
        <dbReference type="ARBA" id="ARBA00022618"/>
    </source>
</evidence>
<keyword evidence="5 12" id="KW-0132">Cell division</keyword>
<dbReference type="GO" id="GO:0015031">
    <property type="term" value="P:protein transport"/>
    <property type="evidence" value="ECO:0007669"/>
    <property type="project" value="UniProtKB-UniRule"/>
</dbReference>
<dbReference type="SUPFAM" id="SSF109998">
    <property type="entry name" value="Triger factor/SurA peptide-binding domain-like"/>
    <property type="match status" value="1"/>
</dbReference>
<dbReference type="Gene3D" id="3.10.50.40">
    <property type="match status" value="1"/>
</dbReference>
<dbReference type="InterPro" id="IPR027304">
    <property type="entry name" value="Trigger_fact/SurA_dom_sf"/>
</dbReference>
<evidence type="ECO:0000313" key="19">
    <source>
        <dbReference type="Proteomes" id="UP001199424"/>
    </source>
</evidence>
<dbReference type="Pfam" id="PF05698">
    <property type="entry name" value="Trigger_C"/>
    <property type="match status" value="1"/>
</dbReference>
<comment type="subcellular location">
    <subcellularLocation>
        <location evidence="12">Cytoplasm</location>
    </subcellularLocation>
    <text evidence="12">About half TF is bound to the ribosome near the polypeptide exit tunnel while the other half is free in the cytoplasm.</text>
</comment>
<dbReference type="InterPro" id="IPR037041">
    <property type="entry name" value="Trigger_fac_C_sf"/>
</dbReference>
<dbReference type="SUPFAM" id="SSF54534">
    <property type="entry name" value="FKBP-like"/>
    <property type="match status" value="1"/>
</dbReference>
<comment type="catalytic activity">
    <reaction evidence="1 12 13">
        <text>[protein]-peptidylproline (omega=180) = [protein]-peptidylproline (omega=0)</text>
        <dbReference type="Rhea" id="RHEA:16237"/>
        <dbReference type="Rhea" id="RHEA-COMP:10747"/>
        <dbReference type="Rhea" id="RHEA-COMP:10748"/>
        <dbReference type="ChEBI" id="CHEBI:83833"/>
        <dbReference type="ChEBI" id="CHEBI:83834"/>
        <dbReference type="EC" id="5.2.1.8"/>
    </reaction>
</comment>
<evidence type="ECO:0000256" key="1">
    <source>
        <dbReference type="ARBA" id="ARBA00000971"/>
    </source>
</evidence>
<feature type="region of interest" description="Disordered" evidence="16">
    <location>
        <begin position="424"/>
        <end position="458"/>
    </location>
</feature>
<evidence type="ECO:0000256" key="9">
    <source>
        <dbReference type="ARBA" id="ARBA00023306"/>
    </source>
</evidence>
<dbReference type="Proteomes" id="UP001199424">
    <property type="component" value="Unassembled WGS sequence"/>
</dbReference>
<dbReference type="HAMAP" id="MF_00303">
    <property type="entry name" value="Trigger_factor_Tig"/>
    <property type="match status" value="1"/>
</dbReference>
<dbReference type="Gene3D" id="3.30.70.1050">
    <property type="entry name" value="Trigger factor ribosome-binding domain"/>
    <property type="match status" value="1"/>
</dbReference>
<evidence type="ECO:0000256" key="8">
    <source>
        <dbReference type="ARBA" id="ARBA00023235"/>
    </source>
</evidence>
<feature type="coiled-coil region" evidence="15">
    <location>
        <begin position="352"/>
        <end position="407"/>
    </location>
</feature>
<evidence type="ECO:0000256" key="3">
    <source>
        <dbReference type="ARBA" id="ARBA00013194"/>
    </source>
</evidence>
<dbReference type="GO" id="GO:0051301">
    <property type="term" value="P:cell division"/>
    <property type="evidence" value="ECO:0007669"/>
    <property type="project" value="UniProtKB-KW"/>
</dbReference>
<dbReference type="GO" id="GO:0043022">
    <property type="term" value="F:ribosome binding"/>
    <property type="evidence" value="ECO:0007669"/>
    <property type="project" value="TreeGrafter"/>
</dbReference>
<comment type="function">
    <text evidence="10 12">Involved in protein export. Acts as a chaperone by maintaining the newly synthesized protein in an open conformation. Functions as a peptidyl-prolyl cis-trans isomerase.</text>
</comment>
<dbReference type="PANTHER" id="PTHR30560">
    <property type="entry name" value="TRIGGER FACTOR CHAPERONE AND PEPTIDYL-PROLYL CIS/TRANS ISOMERASE"/>
    <property type="match status" value="1"/>
</dbReference>
<dbReference type="EMBL" id="JAJEQC010000003">
    <property type="protein sequence ID" value="MCC2136146.1"/>
    <property type="molecule type" value="Genomic_DNA"/>
</dbReference>
<evidence type="ECO:0000256" key="14">
    <source>
        <dbReference type="RuleBase" id="RU003914"/>
    </source>
</evidence>
<dbReference type="InterPro" id="IPR008881">
    <property type="entry name" value="Trigger_fac_ribosome-bd_bac"/>
</dbReference>
<dbReference type="GO" id="GO:0005737">
    <property type="term" value="C:cytoplasm"/>
    <property type="evidence" value="ECO:0007669"/>
    <property type="project" value="UniProtKB-SubCell"/>
</dbReference>
<comment type="caution">
    <text evidence="18">The sequence shown here is derived from an EMBL/GenBank/DDBJ whole genome shotgun (WGS) entry which is preliminary data.</text>
</comment>
<dbReference type="GO" id="GO:0044183">
    <property type="term" value="F:protein folding chaperone"/>
    <property type="evidence" value="ECO:0007669"/>
    <property type="project" value="TreeGrafter"/>
</dbReference>
<accession>A0AAE3AKZ4</accession>
<evidence type="ECO:0000256" key="16">
    <source>
        <dbReference type="SAM" id="MobiDB-lite"/>
    </source>
</evidence>
<evidence type="ECO:0000256" key="10">
    <source>
        <dbReference type="ARBA" id="ARBA00024849"/>
    </source>
</evidence>
<dbReference type="PIRSF" id="PIRSF003095">
    <property type="entry name" value="Trigger_factor"/>
    <property type="match status" value="1"/>
</dbReference>
<evidence type="ECO:0000256" key="6">
    <source>
        <dbReference type="ARBA" id="ARBA00023110"/>
    </source>
</evidence>
<dbReference type="SUPFAM" id="SSF102735">
    <property type="entry name" value="Trigger factor ribosome-binding domain"/>
    <property type="match status" value="1"/>
</dbReference>
<evidence type="ECO:0000256" key="4">
    <source>
        <dbReference type="ARBA" id="ARBA00016902"/>
    </source>
</evidence>
<dbReference type="GO" id="GO:0043335">
    <property type="term" value="P:protein unfolding"/>
    <property type="evidence" value="ECO:0007669"/>
    <property type="project" value="TreeGrafter"/>
</dbReference>
<dbReference type="InterPro" id="IPR005215">
    <property type="entry name" value="Trig_fac"/>
</dbReference>
<evidence type="ECO:0000256" key="11">
    <source>
        <dbReference type="ARBA" id="ARBA00029986"/>
    </source>
</evidence>
<keyword evidence="19" id="KW-1185">Reference proteome</keyword>
<dbReference type="Pfam" id="PF05697">
    <property type="entry name" value="Trigger_N"/>
    <property type="match status" value="1"/>
</dbReference>
<keyword evidence="6 12" id="KW-0697">Rotamase</keyword>
<dbReference type="AlphaFoldDB" id="A0AAE3AKZ4"/>
<dbReference type="InterPro" id="IPR001179">
    <property type="entry name" value="PPIase_FKBP_dom"/>
</dbReference>
<keyword evidence="12" id="KW-0963">Cytoplasm</keyword>
<dbReference type="PANTHER" id="PTHR30560:SF3">
    <property type="entry name" value="TRIGGER FACTOR-LIKE PROTEIN TIG, CHLOROPLASTIC"/>
    <property type="match status" value="1"/>
</dbReference>
<dbReference type="Pfam" id="PF00254">
    <property type="entry name" value="FKBP_C"/>
    <property type="match status" value="1"/>
</dbReference>
<organism evidence="18 19">
    <name type="scientific">Hominenteromicrobium mulieris</name>
    <dbReference type="NCBI Taxonomy" id="2885357"/>
    <lineage>
        <taxon>Bacteria</taxon>
        <taxon>Bacillati</taxon>
        <taxon>Bacillota</taxon>
        <taxon>Clostridia</taxon>
        <taxon>Eubacteriales</taxon>
        <taxon>Oscillospiraceae</taxon>
        <taxon>Hominenteromicrobium</taxon>
    </lineage>
</organism>
<feature type="compositionally biased region" description="Basic and acidic residues" evidence="16">
    <location>
        <begin position="442"/>
        <end position="458"/>
    </location>
</feature>
<evidence type="ECO:0000256" key="13">
    <source>
        <dbReference type="PROSITE-ProRule" id="PRU00277"/>
    </source>
</evidence>
<dbReference type="EC" id="5.2.1.8" evidence="3 12"/>
<dbReference type="InterPro" id="IPR046357">
    <property type="entry name" value="PPIase_dom_sf"/>
</dbReference>
<keyword evidence="9 12" id="KW-0131">Cell cycle</keyword>
<evidence type="ECO:0000256" key="7">
    <source>
        <dbReference type="ARBA" id="ARBA00023186"/>
    </source>
</evidence>
<evidence type="ECO:0000256" key="12">
    <source>
        <dbReference type="HAMAP-Rule" id="MF_00303"/>
    </source>
</evidence>
<sequence length="458" mass="51726">MNLKATNKTETNKYELEVEISAEDFNKALSEVAKTEGKKMSVPGFRKGHAPRSVIEKMYGENVFFEAAVDKLYRPAMQDAIEASGLEVIAVSNADVTSVSRENGIELKLTVVVKPVITIEGYKGIEATKKNVEVTDEDVSAELVKVQDRNSRMVDVDNRGALTGDTAVIDFEGFCDGKAFEGGKAEGFELSLGSGQFIPGFEDQVVGHEVGDEFEISVKFPEDYQAEELKGKDATFKIKLHQIKRKELPTLDDEFAKDVSEFDTLDEYKNSLREKLQSDREKQEEMNVENQIFDALIEKVQGEIPEEMYEQEVEESINNFAYRLQSQGLNLETYLKYTGMDVNAIKEQFRPQSEKQLKLRLALEKIAELENLEVSDEAVEEEYEKLAKQYNMEVAQIKNLVAETQIRADLKNQKAIDFVKENASVKAEKPAKKTTRRKSTKKAAEEKTEETAEAKTEE</sequence>
<dbReference type="InterPro" id="IPR008880">
    <property type="entry name" value="Trigger_fac_C"/>
</dbReference>
<keyword evidence="8 12" id="KW-0413">Isomerase</keyword>
<comment type="domain">
    <text evidence="12">Consists of 3 domains; the N-terminus binds the ribosome, the middle domain has PPIase activity, while the C-terminus has intrinsic chaperone activity on its own.</text>
</comment>
<feature type="domain" description="PPIase FKBP-type" evidence="17">
    <location>
        <begin position="164"/>
        <end position="246"/>
    </location>
</feature>
<evidence type="ECO:0000313" key="18">
    <source>
        <dbReference type="EMBL" id="MCC2136146.1"/>
    </source>
</evidence>